<name>A0A8S5TD12_9CAUD</name>
<organism evidence="2">
    <name type="scientific">Siphoviridae sp. ctnLs3</name>
    <dbReference type="NCBI Taxonomy" id="2827937"/>
    <lineage>
        <taxon>Viruses</taxon>
        <taxon>Duplodnaviria</taxon>
        <taxon>Heunggongvirae</taxon>
        <taxon>Uroviricota</taxon>
        <taxon>Caudoviricetes</taxon>
    </lineage>
</organism>
<sequence>MCCGYYLIQFRVTPPDDPIQPDRDSAPARPLPHTATTQSQQTEAPWRPNRSSR</sequence>
<feature type="region of interest" description="Disordered" evidence="1">
    <location>
        <begin position="12"/>
        <end position="53"/>
    </location>
</feature>
<proteinExistence type="predicted"/>
<feature type="compositionally biased region" description="Polar residues" evidence="1">
    <location>
        <begin position="34"/>
        <end position="53"/>
    </location>
</feature>
<protein>
    <submittedName>
        <fullName evidence="2">Uncharacterized protein</fullName>
    </submittedName>
</protein>
<evidence type="ECO:0000256" key="1">
    <source>
        <dbReference type="SAM" id="MobiDB-lite"/>
    </source>
</evidence>
<evidence type="ECO:0000313" key="2">
    <source>
        <dbReference type="EMBL" id="DAF61196.1"/>
    </source>
</evidence>
<reference evidence="2" key="1">
    <citation type="journal article" date="2021" name="Proc. Natl. Acad. Sci. U.S.A.">
        <title>A Catalog of Tens of Thousands of Viruses from Human Metagenomes Reveals Hidden Associations with Chronic Diseases.</title>
        <authorList>
            <person name="Tisza M.J."/>
            <person name="Buck C.B."/>
        </authorList>
    </citation>
    <scope>NUCLEOTIDE SEQUENCE</scope>
    <source>
        <strain evidence="2">CtnLs3</strain>
    </source>
</reference>
<accession>A0A8S5TD12</accession>
<dbReference type="EMBL" id="BK032804">
    <property type="protein sequence ID" value="DAF61196.1"/>
    <property type="molecule type" value="Genomic_DNA"/>
</dbReference>